<name>A0ABU5DDS5_9BURK</name>
<dbReference type="InterPro" id="IPR052567">
    <property type="entry name" value="OP_Dioxygenase"/>
</dbReference>
<evidence type="ECO:0000313" key="1">
    <source>
        <dbReference type="EMBL" id="MDY0744437.1"/>
    </source>
</evidence>
<dbReference type="SUPFAM" id="SSF109604">
    <property type="entry name" value="HD-domain/PDEase-like"/>
    <property type="match status" value="1"/>
</dbReference>
<gene>
    <name evidence="1" type="ORF">SNE35_07960</name>
</gene>
<comment type="caution">
    <text evidence="1">The sequence shown here is derived from an EMBL/GenBank/DDBJ whole genome shotgun (WGS) entry which is preliminary data.</text>
</comment>
<organism evidence="1 2">
    <name type="scientific">Roseateles agri</name>
    <dbReference type="NCBI Taxonomy" id="3098619"/>
    <lineage>
        <taxon>Bacteria</taxon>
        <taxon>Pseudomonadati</taxon>
        <taxon>Pseudomonadota</taxon>
        <taxon>Betaproteobacteria</taxon>
        <taxon>Burkholderiales</taxon>
        <taxon>Sphaerotilaceae</taxon>
        <taxon>Roseateles</taxon>
    </lineage>
</organism>
<dbReference type="EMBL" id="JAXCLA010000002">
    <property type="protein sequence ID" value="MDY0744437.1"/>
    <property type="molecule type" value="Genomic_DNA"/>
</dbReference>
<evidence type="ECO:0000313" key="2">
    <source>
        <dbReference type="Proteomes" id="UP001285263"/>
    </source>
</evidence>
<keyword evidence="2" id="KW-1185">Reference proteome</keyword>
<accession>A0ABU5DDS5</accession>
<dbReference type="Gene3D" id="1.10.3210.10">
    <property type="entry name" value="Hypothetical protein af1432"/>
    <property type="match status" value="1"/>
</dbReference>
<dbReference type="RefSeq" id="WP_320422324.1">
    <property type="nucleotide sequence ID" value="NZ_JAXCLA010000002.1"/>
</dbReference>
<proteinExistence type="predicted"/>
<sequence length="187" mass="20855">MKHWQDLIRLFERHGHVEYAGEGVTQWQHAWQCGQLARNAYAVAPLQLAAWLHDIGHLLDGEADTPTLHGHDDRHEARAAALLAPLFGDAVARPVALHVEAKRYLVTRQPDYAARLSADSVRSLALQGGPMGADEAERWRAQPHADDALRLRAWDDQAKSPARWPPSREQALEQLAALMAHCAGVRR</sequence>
<dbReference type="PANTHER" id="PTHR40202:SF1">
    <property type="entry name" value="HD DOMAIN-CONTAINING PROTEIN"/>
    <property type="match status" value="1"/>
</dbReference>
<protein>
    <submittedName>
        <fullName evidence="1">Phosphohydrolase</fullName>
    </submittedName>
</protein>
<dbReference type="PANTHER" id="PTHR40202">
    <property type="match status" value="1"/>
</dbReference>
<dbReference type="Proteomes" id="UP001285263">
    <property type="component" value="Unassembled WGS sequence"/>
</dbReference>
<reference evidence="1 2" key="1">
    <citation type="submission" date="2023-11" db="EMBL/GenBank/DDBJ databases">
        <title>Paucibacter sp. nov., isolated from fresh soil in Korea.</title>
        <authorList>
            <person name="Le N.T.T."/>
        </authorList>
    </citation>
    <scope>NUCLEOTIDE SEQUENCE [LARGE SCALE GENOMIC DNA]</scope>
    <source>
        <strain evidence="1 2">R3-3</strain>
    </source>
</reference>